<evidence type="ECO:0000313" key="1">
    <source>
        <dbReference type="EnsemblMetazoa" id="GPPI007178-PA"/>
    </source>
</evidence>
<dbReference type="Proteomes" id="UP000092460">
    <property type="component" value="Unassembled WGS sequence"/>
</dbReference>
<evidence type="ECO:0000313" key="2">
    <source>
        <dbReference type="Proteomes" id="UP000092460"/>
    </source>
</evidence>
<dbReference type="AlphaFoldDB" id="A0A1B0ASN5"/>
<dbReference type="EMBL" id="JXJN01002888">
    <property type="status" value="NOT_ANNOTATED_CDS"/>
    <property type="molecule type" value="Genomic_DNA"/>
</dbReference>
<proteinExistence type="predicted"/>
<organism evidence="1 2">
    <name type="scientific">Glossina palpalis gambiensis</name>
    <dbReference type="NCBI Taxonomy" id="67801"/>
    <lineage>
        <taxon>Eukaryota</taxon>
        <taxon>Metazoa</taxon>
        <taxon>Ecdysozoa</taxon>
        <taxon>Arthropoda</taxon>
        <taxon>Hexapoda</taxon>
        <taxon>Insecta</taxon>
        <taxon>Pterygota</taxon>
        <taxon>Neoptera</taxon>
        <taxon>Endopterygota</taxon>
        <taxon>Diptera</taxon>
        <taxon>Brachycera</taxon>
        <taxon>Muscomorpha</taxon>
        <taxon>Hippoboscoidea</taxon>
        <taxon>Glossinidae</taxon>
        <taxon>Glossina</taxon>
    </lineage>
</organism>
<evidence type="ECO:0008006" key="3">
    <source>
        <dbReference type="Google" id="ProtNLM"/>
    </source>
</evidence>
<reference evidence="2" key="1">
    <citation type="submission" date="2015-01" db="EMBL/GenBank/DDBJ databases">
        <authorList>
            <person name="Aksoy S."/>
            <person name="Warren W."/>
            <person name="Wilson R.K."/>
        </authorList>
    </citation>
    <scope>NUCLEOTIDE SEQUENCE [LARGE SCALE GENOMIC DNA]</scope>
    <source>
        <strain evidence="2">IAEA</strain>
    </source>
</reference>
<dbReference type="SUPFAM" id="SSF54791">
    <property type="entry name" value="Eukaryotic type KH-domain (KH-domain type I)"/>
    <property type="match status" value="1"/>
</dbReference>
<dbReference type="InterPro" id="IPR036612">
    <property type="entry name" value="KH_dom_type_1_sf"/>
</dbReference>
<name>A0A1B0ASN5_9MUSC</name>
<dbReference type="VEuPathDB" id="VectorBase:GPPI007178"/>
<dbReference type="GO" id="GO:0003723">
    <property type="term" value="F:RNA binding"/>
    <property type="evidence" value="ECO:0007669"/>
    <property type="project" value="InterPro"/>
</dbReference>
<accession>A0A1B0ASN5</accession>
<keyword evidence="2" id="KW-1185">Reference proteome</keyword>
<protein>
    <recommendedName>
        <fullName evidence="3">K Homology domain-containing protein</fullName>
    </recommendedName>
</protein>
<dbReference type="EnsemblMetazoa" id="GPPI007178-RA">
    <property type="protein sequence ID" value="GPPI007178-PA"/>
    <property type="gene ID" value="GPPI007178"/>
</dbReference>
<sequence>MNNESDKYRSKNNVSDDAVGKHFKFKKSVEICPGRLGRNGTNIRNLQKEIDVVIIHVNKSMEIVIVSGNDNDKNYAPVLQYYK</sequence>
<reference evidence="1" key="2">
    <citation type="submission" date="2020-05" db="UniProtKB">
        <authorList>
            <consortium name="EnsemblMetazoa"/>
        </authorList>
    </citation>
    <scope>IDENTIFICATION</scope>
    <source>
        <strain evidence="1">IAEA</strain>
    </source>
</reference>